<evidence type="ECO:0000313" key="1">
    <source>
        <dbReference type="EnsemblMetazoa" id="GBRI022641-PA"/>
    </source>
</evidence>
<reference evidence="2" key="1">
    <citation type="submission" date="2014-03" db="EMBL/GenBank/DDBJ databases">
        <authorList>
            <person name="Aksoy S."/>
            <person name="Warren W."/>
            <person name="Wilson R.K."/>
        </authorList>
    </citation>
    <scope>NUCLEOTIDE SEQUENCE [LARGE SCALE GENOMIC DNA]</scope>
    <source>
        <strain evidence="2">IAEA</strain>
    </source>
</reference>
<evidence type="ECO:0000313" key="2">
    <source>
        <dbReference type="Proteomes" id="UP000091820"/>
    </source>
</evidence>
<protein>
    <submittedName>
        <fullName evidence="1">Uncharacterized protein</fullName>
    </submittedName>
</protein>
<dbReference type="Proteomes" id="UP000091820">
    <property type="component" value="Unassembled WGS sequence"/>
</dbReference>
<proteinExistence type="predicted"/>
<dbReference type="AlphaFoldDB" id="A0A1A9WK44"/>
<sequence length="125" mass="14360">MPSQYKLKRVRVRVNRTLLREREAAQIRDQLLFRRCAVRLQRYNPDQLSHLASNSGTTEVGVVDENMRAYKLRRLCVRIPRLWTQMTNIPSVAGSDISSRASPDPEGETIVPLKANALNIDWDSL</sequence>
<accession>A0A1A9WK44</accession>
<keyword evidence="2" id="KW-1185">Reference proteome</keyword>
<reference evidence="1" key="2">
    <citation type="submission" date="2020-05" db="UniProtKB">
        <authorList>
            <consortium name="EnsemblMetazoa"/>
        </authorList>
    </citation>
    <scope>IDENTIFICATION</scope>
    <source>
        <strain evidence="1">IAEA</strain>
    </source>
</reference>
<dbReference type="VEuPathDB" id="VectorBase:GBRI022641"/>
<organism evidence="1 2">
    <name type="scientific">Glossina brevipalpis</name>
    <dbReference type="NCBI Taxonomy" id="37001"/>
    <lineage>
        <taxon>Eukaryota</taxon>
        <taxon>Metazoa</taxon>
        <taxon>Ecdysozoa</taxon>
        <taxon>Arthropoda</taxon>
        <taxon>Hexapoda</taxon>
        <taxon>Insecta</taxon>
        <taxon>Pterygota</taxon>
        <taxon>Neoptera</taxon>
        <taxon>Endopterygota</taxon>
        <taxon>Diptera</taxon>
        <taxon>Brachycera</taxon>
        <taxon>Muscomorpha</taxon>
        <taxon>Hippoboscoidea</taxon>
        <taxon>Glossinidae</taxon>
        <taxon>Glossina</taxon>
    </lineage>
</organism>
<dbReference type="EnsemblMetazoa" id="GBRI022641-RA">
    <property type="protein sequence ID" value="GBRI022641-PA"/>
    <property type="gene ID" value="GBRI022641"/>
</dbReference>
<name>A0A1A9WK44_9MUSC</name>